<keyword evidence="5" id="KW-1185">Reference proteome</keyword>
<dbReference type="AlphaFoldDB" id="A0A8H3ZD23"/>
<feature type="compositionally biased region" description="Low complexity" evidence="1">
    <location>
        <begin position="333"/>
        <end position="342"/>
    </location>
</feature>
<dbReference type="Proteomes" id="UP000447873">
    <property type="component" value="Unassembled WGS sequence"/>
</dbReference>
<feature type="compositionally biased region" description="Polar residues" evidence="1">
    <location>
        <begin position="825"/>
        <end position="841"/>
    </location>
</feature>
<name>A0A8H3ZD23_VENIN</name>
<comment type="caution">
    <text evidence="2">The sequence shown here is derived from an EMBL/GenBank/DDBJ whole genome shotgun (WGS) entry which is preliminary data.</text>
</comment>
<feature type="compositionally biased region" description="Polar residues" evidence="1">
    <location>
        <begin position="371"/>
        <end position="385"/>
    </location>
</feature>
<feature type="region of interest" description="Disordered" evidence="1">
    <location>
        <begin position="67"/>
        <end position="134"/>
    </location>
</feature>
<proteinExistence type="predicted"/>
<feature type="region of interest" description="Disordered" evidence="1">
    <location>
        <begin position="213"/>
        <end position="417"/>
    </location>
</feature>
<feature type="region of interest" description="Disordered" evidence="1">
    <location>
        <begin position="1"/>
        <end position="45"/>
    </location>
</feature>
<evidence type="ECO:0000313" key="3">
    <source>
        <dbReference type="EMBL" id="KAE9989022.1"/>
    </source>
</evidence>
<feature type="compositionally biased region" description="Low complexity" evidence="1">
    <location>
        <begin position="98"/>
        <end position="121"/>
    </location>
</feature>
<feature type="region of interest" description="Disordered" evidence="1">
    <location>
        <begin position="148"/>
        <end position="172"/>
    </location>
</feature>
<feature type="compositionally biased region" description="Polar residues" evidence="1">
    <location>
        <begin position="394"/>
        <end position="416"/>
    </location>
</feature>
<feature type="compositionally biased region" description="Polar residues" evidence="1">
    <location>
        <begin position="10"/>
        <end position="27"/>
    </location>
</feature>
<organism evidence="2 5">
    <name type="scientific">Venturia inaequalis</name>
    <name type="common">Apple scab fungus</name>
    <dbReference type="NCBI Taxonomy" id="5025"/>
    <lineage>
        <taxon>Eukaryota</taxon>
        <taxon>Fungi</taxon>
        <taxon>Dikarya</taxon>
        <taxon>Ascomycota</taxon>
        <taxon>Pezizomycotina</taxon>
        <taxon>Dothideomycetes</taxon>
        <taxon>Pleosporomycetidae</taxon>
        <taxon>Venturiales</taxon>
        <taxon>Venturiaceae</taxon>
        <taxon>Venturia</taxon>
    </lineage>
</organism>
<gene>
    <name evidence="2" type="ORF">EG327_003183</name>
    <name evidence="3" type="ORF">EG328_003339</name>
</gene>
<feature type="compositionally biased region" description="Basic and acidic residues" evidence="1">
    <location>
        <begin position="276"/>
        <end position="289"/>
    </location>
</feature>
<evidence type="ECO:0000313" key="5">
    <source>
        <dbReference type="Proteomes" id="UP000490939"/>
    </source>
</evidence>
<evidence type="ECO:0000256" key="1">
    <source>
        <dbReference type="SAM" id="MobiDB-lite"/>
    </source>
</evidence>
<feature type="compositionally biased region" description="Polar residues" evidence="1">
    <location>
        <begin position="594"/>
        <end position="604"/>
    </location>
</feature>
<feature type="compositionally biased region" description="Basic and acidic residues" evidence="1">
    <location>
        <begin position="213"/>
        <end position="228"/>
    </location>
</feature>
<evidence type="ECO:0000313" key="4">
    <source>
        <dbReference type="Proteomes" id="UP000447873"/>
    </source>
</evidence>
<feature type="compositionally biased region" description="Basic and acidic residues" evidence="1">
    <location>
        <begin position="654"/>
        <end position="663"/>
    </location>
</feature>
<feature type="region of interest" description="Disordered" evidence="1">
    <location>
        <begin position="580"/>
        <end position="604"/>
    </location>
</feature>
<dbReference type="EMBL" id="WNWS01000002">
    <property type="protein sequence ID" value="KAE9989022.1"/>
    <property type="molecule type" value="Genomic_DNA"/>
</dbReference>
<reference evidence="2 5" key="1">
    <citation type="submission" date="2019-07" db="EMBL/GenBank/DDBJ databases">
        <title>Venturia inaequalis Genome Resource.</title>
        <authorList>
            <person name="Lichtner F.J."/>
        </authorList>
    </citation>
    <scope>NUCLEOTIDE SEQUENCE [LARGE SCALE GENOMIC DNA]</scope>
    <source>
        <strain evidence="3 4">120213</strain>
        <strain evidence="2 5">DMI_063113</strain>
    </source>
</reference>
<feature type="region of interest" description="Disordered" evidence="1">
    <location>
        <begin position="643"/>
        <end position="848"/>
    </location>
</feature>
<feature type="compositionally biased region" description="Polar residues" evidence="1">
    <location>
        <begin position="73"/>
        <end position="96"/>
    </location>
</feature>
<sequence>MSMMAKHQLDSLQNNVQNNKLRPSTAPTHHRTSQDPPSKSPSHHHAFEIPKIAIFSDAFHNFRKSRSLKKSPTLENLSAPTRSLQNRSLSTSSISGRTAPSESAAETRSPAARRPPASRSSHGVGTNVGPPPAIITRRPYELAIHNTQSPATTTLAPRKQKPYNLNTPSRESLRAESVAFDDNASYTDIYQNPFEPTSLTPNLNQSLNAMMDRHSPHAARSDSTDKSSSRCTDALFPGPGGASGGDDDESTRCEDLFLNLARDSPLPSREQGNQSRLERKLSRGRRPEQRLSLPPGSDALPRPRRDSSGHDSGYAARAAILNKDPQPQHRRASASVVSSVTAPRNPATISTEQRFNAYRNRYMTTPPQPPSTYNSTRRPSTSDALSSLGRPSNYRPSRLNNTSLREFDSASNTGSRLGSHVDMAESVVSVAPSTVWDELHELKSRIHKIELADQPSSGSNGSGERPRTATTTVTTMSSSPKYPFKAGSRTESSIGGPGAVNIHPLLHQSLEAAASDALETAIMAGSGGSSGSVYGHGSMINGGAIDRQLRRKADNVCRNLTDLCIALCEGKLDLPPLNTIQPPASLARRRDSQDMSSPQTNNDSMIRTFSRAASLEPEPHEQARLAAPSRALDRIASRRVSMMSAAGEDSGGDSPHEAPEPIQRESPFSLSPAHAVATPLPQHISKPPRSGTSLLKIRRRATEKQAEHDEEEDDPTLRAPSRANTEINPARRRSFRLSPAFSTSREYTSQHPLPGSSPMTQSSPSLRRLNGSSLKTDIPRSPSNGSSLLRQTSRQIFERERAGDSDATEEEAANARKHKRRSLGLYTSTRTSVAGQRSGRSIATGGAE</sequence>
<dbReference type="Proteomes" id="UP000490939">
    <property type="component" value="Unassembled WGS sequence"/>
</dbReference>
<feature type="region of interest" description="Disordered" evidence="1">
    <location>
        <begin position="450"/>
        <end position="490"/>
    </location>
</feature>
<dbReference type="EMBL" id="WNWR01000205">
    <property type="protein sequence ID" value="KAE9988857.1"/>
    <property type="molecule type" value="Genomic_DNA"/>
</dbReference>
<accession>A0A8H3ZD23</accession>
<feature type="compositionally biased region" description="Polar residues" evidence="1">
    <location>
        <begin position="740"/>
        <end position="795"/>
    </location>
</feature>
<protein>
    <submittedName>
        <fullName evidence="2">Uncharacterized protein</fullName>
    </submittedName>
</protein>
<evidence type="ECO:0000313" key="2">
    <source>
        <dbReference type="EMBL" id="KAE9988857.1"/>
    </source>
</evidence>